<protein>
    <recommendedName>
        <fullName evidence="4">GDP-mannose 4,6-dehydratase</fullName>
        <ecNumber evidence="4">4.2.1.47</ecNumber>
    </recommendedName>
    <alternativeName>
        <fullName evidence="6">GDP-D-mannose dehydratase</fullName>
    </alternativeName>
</protein>
<evidence type="ECO:0000256" key="6">
    <source>
        <dbReference type="ARBA" id="ARBA00031085"/>
    </source>
</evidence>
<comment type="caution">
    <text evidence="8">The sequence shown here is derived from an EMBL/GenBank/DDBJ whole genome shotgun (WGS) entry which is preliminary data.</text>
</comment>
<keyword evidence="9" id="KW-1185">Reference proteome</keyword>
<dbReference type="GO" id="GO:0042351">
    <property type="term" value="P:'de novo' GDP-L-fucose biosynthetic process"/>
    <property type="evidence" value="ECO:0007669"/>
    <property type="project" value="TreeGrafter"/>
</dbReference>
<evidence type="ECO:0000259" key="7">
    <source>
        <dbReference type="Pfam" id="PF16363"/>
    </source>
</evidence>
<dbReference type="Gene3D" id="3.40.50.720">
    <property type="entry name" value="NAD(P)-binding Rossmann-like Domain"/>
    <property type="match status" value="2"/>
</dbReference>
<accession>A0A8S4ACS2</accession>
<dbReference type="PANTHER" id="PTHR43715:SF1">
    <property type="entry name" value="GDP-MANNOSE 4,6 DEHYDRATASE"/>
    <property type="match status" value="1"/>
</dbReference>
<evidence type="ECO:0000256" key="5">
    <source>
        <dbReference type="ARBA" id="ARBA00023239"/>
    </source>
</evidence>
<dbReference type="EMBL" id="CAJRST010000002">
    <property type="protein sequence ID" value="CAG5863129.1"/>
    <property type="molecule type" value="Genomic_DNA"/>
</dbReference>
<name>A0A8S4ACS2_9TELE</name>
<gene>
    <name evidence="8" type="ORF">MMEN_LOCUS1332</name>
</gene>
<feature type="domain" description="NAD(P)-binding" evidence="7">
    <location>
        <begin position="537"/>
        <end position="585"/>
    </location>
</feature>
<sequence>MAFGFHCTINHLRWRLVGHVGIPTQTSESDGPMINLSYISTPLVWSCGLRDVSPFRPCSGLSDMQALAECPSPPDCPRETHSNTNSHIYSHIGVSHGWLASFMASFKDRPLRNGPTRHADPCSHVPALMKAVGVMRLGRMGMVGHSPITPSPTTTAHSMKMALNRHFQSLQDRQEDGIGLSTYLGVGHWWLPLLTRTAFIKRMVEDGWVGVGRVAARWVMLGADYSQMEQQQLEVGGVKGSSLVLTGGLRSAREMSGAGTSFISDWPLPAHISVIKGNRRRQREREREPDRGMAPVVFGEGFVVTSFDINTAQTVDNKQCGSCYFSIFLSPPTPFFQISFELAEYTANVDGVGTLRLLDAIKTCGLTNSVKFYQASTSELYGKVQEIPQKETTPFYPRSPYGAAKLYAYWIVVNFREAYNMFAVNGILFNHESPRRAAFLRECKFNKRIGVSRTASPRALRDSPIPEPPADSSCPHPVWAHMSWHWMGDVSVHFSSPSSASFSSAYMSPAVPTKPLSYAFPVAPLANDSKGLTEKKEKKRLCSNFVTRKISRSVAKIHLGQLESFSLGNLDSKRDWGHAMDYVEIPAGPHRHSLNGCRRKPDIKRTLRPEDDDRNTVFVLKAHCLEMHQVSCGNCWHSSPACGWLGIVSAGYRVSVPGRQTDLVLPSDSRTRLFGIRQYGTEQAKQKRKPTAITHKMFQLNIEGFNQLPLRAVMVTDEAT</sequence>
<evidence type="ECO:0000256" key="2">
    <source>
        <dbReference type="ARBA" id="ARBA00004912"/>
    </source>
</evidence>
<evidence type="ECO:0000256" key="4">
    <source>
        <dbReference type="ARBA" id="ARBA00011989"/>
    </source>
</evidence>
<feature type="domain" description="NAD(P)-binding" evidence="7">
    <location>
        <begin position="337"/>
        <end position="438"/>
    </location>
</feature>
<dbReference type="OrthoDB" id="10253554at2759"/>
<evidence type="ECO:0000313" key="8">
    <source>
        <dbReference type="EMBL" id="CAG5863129.1"/>
    </source>
</evidence>
<dbReference type="GO" id="GO:0008446">
    <property type="term" value="F:GDP-mannose 4,6-dehydratase activity"/>
    <property type="evidence" value="ECO:0007669"/>
    <property type="project" value="UniProtKB-EC"/>
</dbReference>
<comment type="cofactor">
    <cofactor evidence="1">
        <name>NADP(+)</name>
        <dbReference type="ChEBI" id="CHEBI:58349"/>
    </cofactor>
</comment>
<evidence type="ECO:0000313" key="9">
    <source>
        <dbReference type="Proteomes" id="UP000677803"/>
    </source>
</evidence>
<reference evidence="8" key="1">
    <citation type="submission" date="2021-05" db="EMBL/GenBank/DDBJ databases">
        <authorList>
            <person name="Tigano A."/>
        </authorList>
    </citation>
    <scope>NUCLEOTIDE SEQUENCE</scope>
</reference>
<dbReference type="PANTHER" id="PTHR43715">
    <property type="entry name" value="GDP-MANNOSE 4,6-DEHYDRATASE"/>
    <property type="match status" value="1"/>
</dbReference>
<dbReference type="Proteomes" id="UP000677803">
    <property type="component" value="Unassembled WGS sequence"/>
</dbReference>
<dbReference type="InterPro" id="IPR036291">
    <property type="entry name" value="NAD(P)-bd_dom_sf"/>
</dbReference>
<dbReference type="AlphaFoldDB" id="A0A8S4ACS2"/>
<proteinExistence type="inferred from homology"/>
<dbReference type="InterPro" id="IPR006368">
    <property type="entry name" value="GDP_Man_deHydtase"/>
</dbReference>
<dbReference type="Pfam" id="PF16363">
    <property type="entry name" value="GDP_Man_Dehyd"/>
    <property type="match status" value="2"/>
</dbReference>
<comment type="similarity">
    <text evidence="3">Belongs to the NAD(P)-dependent epimerase/dehydratase family. GDP-mannose 4,6-dehydratase subfamily.</text>
</comment>
<evidence type="ECO:0000256" key="1">
    <source>
        <dbReference type="ARBA" id="ARBA00001937"/>
    </source>
</evidence>
<comment type="pathway">
    <text evidence="2">Nucleotide-sugar biosynthesis; GDP-L-fucose biosynthesis via de novo pathway; GDP-L-fucose from GDP-alpha-D-mannose: step 1/2.</text>
</comment>
<organism evidence="8 9">
    <name type="scientific">Menidia menidia</name>
    <name type="common">Atlantic silverside</name>
    <dbReference type="NCBI Taxonomy" id="238744"/>
    <lineage>
        <taxon>Eukaryota</taxon>
        <taxon>Metazoa</taxon>
        <taxon>Chordata</taxon>
        <taxon>Craniata</taxon>
        <taxon>Vertebrata</taxon>
        <taxon>Euteleostomi</taxon>
        <taxon>Actinopterygii</taxon>
        <taxon>Neopterygii</taxon>
        <taxon>Teleostei</taxon>
        <taxon>Neoteleostei</taxon>
        <taxon>Acanthomorphata</taxon>
        <taxon>Ovalentaria</taxon>
        <taxon>Atherinomorphae</taxon>
        <taxon>Atheriniformes</taxon>
        <taxon>Atherinopsidae</taxon>
        <taxon>Menidiinae</taxon>
        <taxon>Menidia</taxon>
    </lineage>
</organism>
<keyword evidence="5" id="KW-0456">Lyase</keyword>
<dbReference type="EC" id="4.2.1.47" evidence="4"/>
<dbReference type="FunFam" id="3.40.50.720:FF:000924">
    <property type="entry name" value="GDP-mannose 4,6 dehydratase"/>
    <property type="match status" value="1"/>
</dbReference>
<dbReference type="InterPro" id="IPR016040">
    <property type="entry name" value="NAD(P)-bd_dom"/>
</dbReference>
<dbReference type="SUPFAM" id="SSF51735">
    <property type="entry name" value="NAD(P)-binding Rossmann-fold domains"/>
    <property type="match status" value="1"/>
</dbReference>
<dbReference type="Gene3D" id="3.90.25.10">
    <property type="entry name" value="UDP-galactose 4-epimerase, domain 1"/>
    <property type="match status" value="1"/>
</dbReference>
<evidence type="ECO:0000256" key="3">
    <source>
        <dbReference type="ARBA" id="ARBA00009263"/>
    </source>
</evidence>